<accession>A0A4Q1HQB8</accession>
<reference evidence="1 2" key="1">
    <citation type="journal article" date="2017" name="Int. J. Syst. Evol. Microbiol.">
        <title>Achromobacter aloeverae sp. nov., isolated from the root of Aloe vera (L.) Burm.f.</title>
        <authorList>
            <person name="Kuncharoen N."/>
            <person name="Muramatsu Y."/>
            <person name="Shibata C."/>
            <person name="Kamakura Y."/>
            <person name="Nakagawa Y."/>
            <person name="Tanasupawat S."/>
        </authorList>
    </citation>
    <scope>NUCLEOTIDE SEQUENCE [LARGE SCALE GENOMIC DNA]</scope>
    <source>
        <strain evidence="1 2">AVA-1</strain>
    </source>
</reference>
<sequence>MRLAIMQPYFLPYLGYWQLLVAADRFVIYDNVNYIKGGWVNRNRVLISGLPGYITVPLHQATPYKQIIETQVQAGTHWRDKMCKTLENCYRRAPYFAESFPVLERIIRHPEANLASYLSNQLSIVADHLDLPASIVLASDVHPMGTTTGEARVLEICAREGASHYVNSVGGMALYDTGTFRSHGIELQFLKSRGSPYPQRAKPFTPHLSIADVLMEVGKEGAQRLLREYDLITSPPLAH</sequence>
<dbReference type="Proteomes" id="UP000290849">
    <property type="component" value="Unassembled WGS sequence"/>
</dbReference>
<dbReference type="InterPro" id="IPR014985">
    <property type="entry name" value="WbqC"/>
</dbReference>
<proteinExistence type="predicted"/>
<dbReference type="OrthoDB" id="3611744at2"/>
<evidence type="ECO:0008006" key="3">
    <source>
        <dbReference type="Google" id="ProtNLM"/>
    </source>
</evidence>
<name>A0A4Q1HQB8_9BURK</name>
<evidence type="ECO:0000313" key="2">
    <source>
        <dbReference type="Proteomes" id="UP000290849"/>
    </source>
</evidence>
<dbReference type="EMBL" id="PYAL01000001">
    <property type="protein sequence ID" value="RXN92586.1"/>
    <property type="molecule type" value="Genomic_DNA"/>
</dbReference>
<protein>
    <recommendedName>
        <fullName evidence="3">WbqC family protein</fullName>
    </recommendedName>
</protein>
<dbReference type="AlphaFoldDB" id="A0A4Q1HQB8"/>
<dbReference type="Pfam" id="PF08889">
    <property type="entry name" value="WbqC"/>
    <property type="match status" value="1"/>
</dbReference>
<evidence type="ECO:0000313" key="1">
    <source>
        <dbReference type="EMBL" id="RXN92586.1"/>
    </source>
</evidence>
<organism evidence="1 2">
    <name type="scientific">Achromobacter aloeverae</name>
    <dbReference type="NCBI Taxonomy" id="1750518"/>
    <lineage>
        <taxon>Bacteria</taxon>
        <taxon>Pseudomonadati</taxon>
        <taxon>Pseudomonadota</taxon>
        <taxon>Betaproteobacteria</taxon>
        <taxon>Burkholderiales</taxon>
        <taxon>Alcaligenaceae</taxon>
        <taxon>Achromobacter</taxon>
    </lineage>
</organism>
<keyword evidence="2" id="KW-1185">Reference proteome</keyword>
<gene>
    <name evidence="1" type="ORF">C7R54_02180</name>
</gene>
<dbReference type="RefSeq" id="WP_129148547.1">
    <property type="nucleotide sequence ID" value="NZ_JBHSDO010000006.1"/>
</dbReference>
<comment type="caution">
    <text evidence="1">The sequence shown here is derived from an EMBL/GenBank/DDBJ whole genome shotgun (WGS) entry which is preliminary data.</text>
</comment>